<feature type="domain" description="Peptidase C39" evidence="1">
    <location>
        <begin position="9"/>
        <end position="144"/>
    </location>
</feature>
<dbReference type="GO" id="GO:0005524">
    <property type="term" value="F:ATP binding"/>
    <property type="evidence" value="ECO:0007669"/>
    <property type="project" value="InterPro"/>
</dbReference>
<dbReference type="eggNOG" id="COG3271">
    <property type="taxonomic scope" value="Bacteria"/>
</dbReference>
<dbReference type="PROSITE" id="PS50990">
    <property type="entry name" value="PEPTIDASE_C39"/>
    <property type="match status" value="1"/>
</dbReference>
<dbReference type="CDD" id="cd02423">
    <property type="entry name" value="Peptidase_C39G"/>
    <property type="match status" value="1"/>
</dbReference>
<keyword evidence="3" id="KW-1185">Reference proteome</keyword>
<reference evidence="2 3" key="1">
    <citation type="submission" date="2006-02" db="EMBL/GenBank/DDBJ databases">
        <authorList>
            <person name="Waterbury J."/>
            <person name="Ferriera S."/>
            <person name="Johnson J."/>
            <person name="Kravitz S."/>
            <person name="Halpern A."/>
            <person name="Remington K."/>
            <person name="Beeson K."/>
            <person name="Tran B."/>
            <person name="Rogers Y.-H."/>
            <person name="Friedman R."/>
            <person name="Venter J.C."/>
        </authorList>
    </citation>
    <scope>NUCLEOTIDE SEQUENCE [LARGE SCALE GENOMIC DNA]</scope>
    <source>
        <strain evidence="2 3">Nb-231</strain>
    </source>
</reference>
<comment type="caution">
    <text evidence="2">The sequence shown here is derived from an EMBL/GenBank/DDBJ whole genome shotgun (WGS) entry which is preliminary data.</text>
</comment>
<name>A4BRF1_9GAMM</name>
<evidence type="ECO:0000313" key="3">
    <source>
        <dbReference type="Proteomes" id="UP000003374"/>
    </source>
</evidence>
<dbReference type="Pfam" id="PF03412">
    <property type="entry name" value="Peptidase_C39"/>
    <property type="match status" value="1"/>
</dbReference>
<dbReference type="GO" id="GO:0016020">
    <property type="term" value="C:membrane"/>
    <property type="evidence" value="ECO:0007669"/>
    <property type="project" value="InterPro"/>
</dbReference>
<dbReference type="EMBL" id="AAOF01000006">
    <property type="protein sequence ID" value="EAR21773.1"/>
    <property type="molecule type" value="Genomic_DNA"/>
</dbReference>
<dbReference type="Gene3D" id="3.90.70.10">
    <property type="entry name" value="Cysteine proteinases"/>
    <property type="match status" value="1"/>
</dbReference>
<dbReference type="AlphaFoldDB" id="A4BRF1"/>
<protein>
    <submittedName>
        <fullName evidence="2">Peptidase C39, bacteriocin processing</fullName>
    </submittedName>
</protein>
<evidence type="ECO:0000313" key="2">
    <source>
        <dbReference type="EMBL" id="EAR21773.1"/>
    </source>
</evidence>
<dbReference type="GO" id="GO:0006508">
    <property type="term" value="P:proteolysis"/>
    <property type="evidence" value="ECO:0007669"/>
    <property type="project" value="InterPro"/>
</dbReference>
<proteinExistence type="predicted"/>
<dbReference type="Proteomes" id="UP000003374">
    <property type="component" value="Unassembled WGS sequence"/>
</dbReference>
<dbReference type="HOGENOM" id="CLU_092029_1_1_6"/>
<sequence>MRRDHVIVQQWDLSCGAAALATILRYQHGDPVPEREIAKALMKRKEYIANPLLVRIRQGFSLLDLKRYVDQRGYEGIGYGKLKLQDLIERAPIMVPLSLHGYNHFVVFRGVRRNQVLLADPAWGNRTMGIKRFKHVWINYPQIGKVGFIVAHKGSNAPANGLAPRPQDFIMF</sequence>
<evidence type="ECO:0000259" key="1">
    <source>
        <dbReference type="PROSITE" id="PS50990"/>
    </source>
</evidence>
<organism evidence="2 3">
    <name type="scientific">Nitrococcus mobilis Nb-231</name>
    <dbReference type="NCBI Taxonomy" id="314278"/>
    <lineage>
        <taxon>Bacteria</taxon>
        <taxon>Pseudomonadati</taxon>
        <taxon>Pseudomonadota</taxon>
        <taxon>Gammaproteobacteria</taxon>
        <taxon>Chromatiales</taxon>
        <taxon>Ectothiorhodospiraceae</taxon>
        <taxon>Nitrococcus</taxon>
    </lineage>
</organism>
<gene>
    <name evidence="2" type="ORF">NB231_03550</name>
</gene>
<dbReference type="STRING" id="314278.NB231_03550"/>
<dbReference type="GO" id="GO:0008233">
    <property type="term" value="F:peptidase activity"/>
    <property type="evidence" value="ECO:0007669"/>
    <property type="project" value="InterPro"/>
</dbReference>
<accession>A4BRF1</accession>
<dbReference type="InterPro" id="IPR005074">
    <property type="entry name" value="Peptidase_C39"/>
</dbReference>